<dbReference type="EMBL" id="CM004479">
    <property type="protein sequence ID" value="OCT70319.1"/>
    <property type="molecule type" value="Genomic_DNA"/>
</dbReference>
<feature type="non-terminal residue" evidence="3">
    <location>
        <position position="1"/>
    </location>
</feature>
<dbReference type="Proteomes" id="UP000694892">
    <property type="component" value="Chromosome 7S"/>
</dbReference>
<reference evidence="4" key="1">
    <citation type="journal article" date="2016" name="Nature">
        <title>Genome evolution in the allotetraploid frog Xenopus laevis.</title>
        <authorList>
            <person name="Session A.M."/>
            <person name="Uno Y."/>
            <person name="Kwon T."/>
            <person name="Chapman J.A."/>
            <person name="Toyoda A."/>
            <person name="Takahashi S."/>
            <person name="Fukui A."/>
            <person name="Hikosaka A."/>
            <person name="Suzuki A."/>
            <person name="Kondo M."/>
            <person name="van Heeringen S.J."/>
            <person name="Quigley I."/>
            <person name="Heinz S."/>
            <person name="Ogino H."/>
            <person name="Ochi H."/>
            <person name="Hellsten U."/>
            <person name="Lyons J.B."/>
            <person name="Simakov O."/>
            <person name="Putnam N."/>
            <person name="Stites J."/>
            <person name="Kuroki Y."/>
            <person name="Tanaka T."/>
            <person name="Michiue T."/>
            <person name="Watanabe M."/>
            <person name="Bogdanovic O."/>
            <person name="Lister R."/>
            <person name="Georgiou G."/>
            <person name="Paranjpe S.S."/>
            <person name="van Kruijsbergen I."/>
            <person name="Shu S."/>
            <person name="Carlson J."/>
            <person name="Kinoshita T."/>
            <person name="Ohta Y."/>
            <person name="Mawaribuchi S."/>
            <person name="Jenkins J."/>
            <person name="Grimwood J."/>
            <person name="Schmutz J."/>
            <person name="Mitros T."/>
            <person name="Mozaffari S.V."/>
            <person name="Suzuki Y."/>
            <person name="Haramoto Y."/>
            <person name="Yamamoto T.S."/>
            <person name="Takagi C."/>
            <person name="Heald R."/>
            <person name="Miller K."/>
            <person name="Haudenschild C."/>
            <person name="Kitzman J."/>
            <person name="Nakayama T."/>
            <person name="Izutsu Y."/>
            <person name="Robert J."/>
            <person name="Fortriede J."/>
            <person name="Burns K."/>
            <person name="Lotay V."/>
            <person name="Karimi K."/>
            <person name="Yasuoka Y."/>
            <person name="Dichmann D.S."/>
            <person name="Flajnik M.F."/>
            <person name="Houston D.W."/>
            <person name="Shendure J."/>
            <person name="DuPasquier L."/>
            <person name="Vize P.D."/>
            <person name="Zorn A.M."/>
            <person name="Ito M."/>
            <person name="Marcotte E.M."/>
            <person name="Wallingford J.B."/>
            <person name="Ito Y."/>
            <person name="Asashima M."/>
            <person name="Ueno N."/>
            <person name="Matsuda Y."/>
            <person name="Veenstra G.J."/>
            <person name="Fujiyama A."/>
            <person name="Harland R.M."/>
            <person name="Taira M."/>
            <person name="Rokhsar D.S."/>
        </authorList>
    </citation>
    <scope>NUCLEOTIDE SEQUENCE [LARGE SCALE GENOMIC DNA]</scope>
    <source>
        <strain evidence="4">J</strain>
    </source>
</reference>
<dbReference type="AlphaFoldDB" id="A0A974CBT6"/>
<evidence type="ECO:0000313" key="3">
    <source>
        <dbReference type="EMBL" id="OCT70319.1"/>
    </source>
</evidence>
<feature type="region of interest" description="Disordered" evidence="1">
    <location>
        <begin position="1"/>
        <end position="36"/>
    </location>
</feature>
<protein>
    <recommendedName>
        <fullName evidence="2">Myb/SANT-like DNA-binding domain-containing protein</fullName>
    </recommendedName>
</protein>
<evidence type="ECO:0000259" key="2">
    <source>
        <dbReference type="Pfam" id="PF13873"/>
    </source>
</evidence>
<name>A0A974CBT6_XENLA</name>
<dbReference type="InterPro" id="IPR028002">
    <property type="entry name" value="Myb_DNA-bind_5"/>
</dbReference>
<dbReference type="GO" id="GO:0005634">
    <property type="term" value="C:nucleus"/>
    <property type="evidence" value="ECO:0007669"/>
    <property type="project" value="TreeGrafter"/>
</dbReference>
<dbReference type="PANTHER" id="PTHR23098">
    <property type="entry name" value="AGAP001331-PA-RELATED"/>
    <property type="match status" value="1"/>
</dbReference>
<dbReference type="PANTHER" id="PTHR23098:SF23">
    <property type="entry name" value="MYB-RELATED TRANSCRIPTION FACTOR, PARTNER OF PROFILIN-LIKE ISOFORM X2-RELATED"/>
    <property type="match status" value="1"/>
</dbReference>
<evidence type="ECO:0000256" key="1">
    <source>
        <dbReference type="SAM" id="MobiDB-lite"/>
    </source>
</evidence>
<feature type="domain" description="Myb/SANT-like DNA-binding" evidence="2">
    <location>
        <begin position="47"/>
        <end position="120"/>
    </location>
</feature>
<gene>
    <name evidence="3" type="ORF">XELAEV_18037243mg</name>
</gene>
<proteinExistence type="predicted"/>
<sequence>FQKICKEGPAVSSSLIPPVQDPGEGLSRQGSSPPVPLNEALQEKVHRAVAFSFSENSVLVSHVLQHWAKLFGKDCQSTSMARKNVIWNEIVCAVNAVGCQSRNAKTCQKCLADIKRCIQVKKKLADHKRHMMGTGGGPPSQLELRDYEAEIAKYIGPDTLPDLEHGC</sequence>
<dbReference type="Pfam" id="PF13873">
    <property type="entry name" value="Myb_DNA-bind_5"/>
    <property type="match status" value="1"/>
</dbReference>
<accession>A0A974CBT6</accession>
<organism evidence="3 4">
    <name type="scientific">Xenopus laevis</name>
    <name type="common">African clawed frog</name>
    <dbReference type="NCBI Taxonomy" id="8355"/>
    <lineage>
        <taxon>Eukaryota</taxon>
        <taxon>Metazoa</taxon>
        <taxon>Chordata</taxon>
        <taxon>Craniata</taxon>
        <taxon>Vertebrata</taxon>
        <taxon>Euteleostomi</taxon>
        <taxon>Amphibia</taxon>
        <taxon>Batrachia</taxon>
        <taxon>Anura</taxon>
        <taxon>Pipoidea</taxon>
        <taxon>Pipidae</taxon>
        <taxon>Xenopodinae</taxon>
        <taxon>Xenopus</taxon>
        <taxon>Xenopus</taxon>
    </lineage>
</organism>
<evidence type="ECO:0000313" key="4">
    <source>
        <dbReference type="Proteomes" id="UP000694892"/>
    </source>
</evidence>